<protein>
    <recommendedName>
        <fullName evidence="4">RAD50-interacting protein 1</fullName>
    </recommendedName>
</protein>
<feature type="compositionally biased region" description="Basic and acidic residues" evidence="1">
    <location>
        <begin position="63"/>
        <end position="76"/>
    </location>
</feature>
<dbReference type="InterPro" id="IPR007528">
    <property type="entry name" value="RINT1_Tip20"/>
</dbReference>
<proteinExistence type="predicted"/>
<feature type="region of interest" description="Disordered" evidence="1">
    <location>
        <begin position="119"/>
        <end position="138"/>
    </location>
</feature>
<dbReference type="Pfam" id="PF04437">
    <property type="entry name" value="RINT1_TIP1"/>
    <property type="match status" value="1"/>
</dbReference>
<evidence type="ECO:0000256" key="1">
    <source>
        <dbReference type="SAM" id="MobiDB-lite"/>
    </source>
</evidence>
<evidence type="ECO:0008006" key="4">
    <source>
        <dbReference type="Google" id="ProtNLM"/>
    </source>
</evidence>
<reference evidence="2 3" key="1">
    <citation type="submission" date="2024-01" db="EMBL/GenBank/DDBJ databases">
        <title>Comparative genomics of Cryptococcus and Kwoniella reveals pathogenesis evolution and contrasting modes of karyotype evolution via chromosome fusion or intercentromeric recombination.</title>
        <authorList>
            <person name="Coelho M.A."/>
            <person name="David-Palma M."/>
            <person name="Shea T."/>
            <person name="Bowers K."/>
            <person name="McGinley-Smith S."/>
            <person name="Mohammad A.W."/>
            <person name="Gnirke A."/>
            <person name="Yurkov A.M."/>
            <person name="Nowrousian M."/>
            <person name="Sun S."/>
            <person name="Cuomo C.A."/>
            <person name="Heitman J."/>
        </authorList>
    </citation>
    <scope>NUCLEOTIDE SEQUENCE [LARGE SCALE GENOMIC DNA]</scope>
    <source>
        <strain evidence="2 3">CBS 6074</strain>
    </source>
</reference>
<dbReference type="PROSITE" id="PS51386">
    <property type="entry name" value="RINT1_TIP20"/>
    <property type="match status" value="1"/>
</dbReference>
<dbReference type="RefSeq" id="XP_066076812.1">
    <property type="nucleotide sequence ID" value="XM_066220715.1"/>
</dbReference>
<dbReference type="PANTHER" id="PTHR13520:SF0">
    <property type="entry name" value="RAD50-INTERACTING PROTEIN 1"/>
    <property type="match status" value="1"/>
</dbReference>
<keyword evidence="3" id="KW-1185">Reference proteome</keyword>
<evidence type="ECO:0000313" key="3">
    <source>
        <dbReference type="Proteomes" id="UP001355207"/>
    </source>
</evidence>
<feature type="region of interest" description="Disordered" evidence="1">
    <location>
        <begin position="63"/>
        <end position="83"/>
    </location>
</feature>
<dbReference type="GO" id="GO:0006888">
    <property type="term" value="P:endoplasmic reticulum to Golgi vesicle-mediated transport"/>
    <property type="evidence" value="ECO:0007669"/>
    <property type="project" value="InterPro"/>
</dbReference>
<dbReference type="GO" id="GO:0060628">
    <property type="term" value="P:regulation of ER to Golgi vesicle-mediated transport"/>
    <property type="evidence" value="ECO:0007669"/>
    <property type="project" value="TreeGrafter"/>
</dbReference>
<name>A0AAX4JYU2_9TREE</name>
<sequence length="849" mass="95961">MSTQLISQIQTISQQPSSSLQAEQVRSHIDAYFSDLDSLLHPSAGPSKRRKRNLEEEIKYWEDKESKSSRELEETTKSLPEQIESTQTKLQTLLSSAQELSLQRYSIADKLANLVSDLSSSDTNTEQDDNVADGQTKDNTESILSQLESLQSELGKLEAGLAWAKILEQVVVLSEKTLDKTNHKPTPLSAIPHYRQLNDLVRRLEGTLPTEMALMKVVTEIKDRTWQALKEIMSKDLLTACETLGWPKKVIYENVSLEARRTFERAFQDLLYLQAEGEDLHGENRPPHWSSGKGLYPIQAMIKPIELRFQYHFMGKKGTNRVDKPEWAFANILDQIYEHQSFLSAYLQQLSAKAGYNDIDIKSEFTLLLLPILLNLLKSRIPHLLDHPALLAHTIYQTIIFDEAVKEGGFELDSTSIYEDRESPVWEGLSGLILKEQDWFERWLQGEKKFADGQLNEIISSSEAWTISDEVNEEDDNQISGLKSTVSARQVKALVEQITDRYAPLPDLAYKLPFLLSIQLPILQAYQTRISGSLDAFETLSSAFVRVVPGALSGNTRSGVHIDQAKLTSGKNGLERLMKAWLSGQWIEEGMKRWEDDLFFVEVSSDLSASQTLKYKYASDPLLPSSLKQTSSVDSDVSASVFDILIERYTHLTSRAEDMIVKLITVETENELKQHLTRKWDRPPSVEPTDPSSHLLAALTTYSTHLTALSTTLSPITVSRIYRKVVDHLSNHMLQRGVYAGWSKFSEHGGIDLNLEVKEWKEASSNSLSSAPSMTAILSINTPWKKLEDISRVLSLPTGEAKDKVTFAQGMASAWDGEEGLKLFNDRLNTNLSREELQSVLRRRGECWR</sequence>
<dbReference type="EMBL" id="CP144103">
    <property type="protein sequence ID" value="WWC90049.1"/>
    <property type="molecule type" value="Genomic_DNA"/>
</dbReference>
<dbReference type="Proteomes" id="UP001355207">
    <property type="component" value="Chromosome 6"/>
</dbReference>
<dbReference type="AlphaFoldDB" id="A0AAX4JYU2"/>
<dbReference type="GO" id="GO:0006890">
    <property type="term" value="P:retrograde vesicle-mediated transport, Golgi to endoplasmic reticulum"/>
    <property type="evidence" value="ECO:0007669"/>
    <property type="project" value="InterPro"/>
</dbReference>
<dbReference type="GO" id="GO:0070939">
    <property type="term" value="C:Dsl1/NZR complex"/>
    <property type="evidence" value="ECO:0007669"/>
    <property type="project" value="InterPro"/>
</dbReference>
<dbReference type="PANTHER" id="PTHR13520">
    <property type="entry name" value="RAD50-INTERACTING PROTEIN 1 RINT-1"/>
    <property type="match status" value="1"/>
</dbReference>
<evidence type="ECO:0000313" key="2">
    <source>
        <dbReference type="EMBL" id="WWC90049.1"/>
    </source>
</evidence>
<gene>
    <name evidence="2" type="ORF">L201_004981</name>
</gene>
<organism evidence="2 3">
    <name type="scientific">Kwoniella dendrophila CBS 6074</name>
    <dbReference type="NCBI Taxonomy" id="1295534"/>
    <lineage>
        <taxon>Eukaryota</taxon>
        <taxon>Fungi</taxon>
        <taxon>Dikarya</taxon>
        <taxon>Basidiomycota</taxon>
        <taxon>Agaricomycotina</taxon>
        <taxon>Tremellomycetes</taxon>
        <taxon>Tremellales</taxon>
        <taxon>Cryptococcaceae</taxon>
        <taxon>Kwoniella</taxon>
    </lineage>
</organism>
<dbReference type="GeneID" id="91095651"/>
<accession>A0AAX4JYU2</accession>